<organism evidence="1 2">
    <name type="scientific">Streptomyces bohaiensis</name>
    <dbReference type="NCBI Taxonomy" id="1431344"/>
    <lineage>
        <taxon>Bacteria</taxon>
        <taxon>Bacillati</taxon>
        <taxon>Actinomycetota</taxon>
        <taxon>Actinomycetes</taxon>
        <taxon>Kitasatosporales</taxon>
        <taxon>Streptomycetaceae</taxon>
        <taxon>Streptomyces</taxon>
    </lineage>
</organism>
<dbReference type="RefSeq" id="WP_168088985.1">
    <property type="nucleotide sequence ID" value="NZ_BHZH01000130.1"/>
</dbReference>
<reference evidence="1 2" key="1">
    <citation type="submission" date="2020-03" db="EMBL/GenBank/DDBJ databases">
        <title>Draft genome of Streptomyces sp. ventii, isolated from the Axial Seamount in the Pacific Ocean, and resequencing of the two type strains Streptomyces lonarensis strain NCL 716 and Streptomyces bohaiensis strain 11A07.</title>
        <authorList>
            <person name="Loughran R.M."/>
            <person name="Pfannmuller K.M."/>
            <person name="Wasson B.J."/>
            <person name="Deadmond M.C."/>
            <person name="Paddock B.E."/>
            <person name="Koyack M.J."/>
            <person name="Gallegos D.A."/>
            <person name="Mitchell E.A."/>
            <person name="Ushijima B."/>
            <person name="Saw J.H."/>
            <person name="Mcphail K.L."/>
            <person name="Videau P."/>
        </authorList>
    </citation>
    <scope>NUCLEOTIDE SEQUENCE [LARGE SCALE GENOMIC DNA]</scope>
    <source>
        <strain evidence="1 2">11A07</strain>
    </source>
</reference>
<dbReference type="Proteomes" id="UP000727056">
    <property type="component" value="Unassembled WGS sequence"/>
</dbReference>
<evidence type="ECO:0008006" key="3">
    <source>
        <dbReference type="Google" id="ProtNLM"/>
    </source>
</evidence>
<proteinExistence type="predicted"/>
<name>A0ABX1CD84_9ACTN</name>
<evidence type="ECO:0000313" key="2">
    <source>
        <dbReference type="Proteomes" id="UP000727056"/>
    </source>
</evidence>
<dbReference type="EMBL" id="JAAVJC010000133">
    <property type="protein sequence ID" value="NJQ16241.1"/>
    <property type="molecule type" value="Genomic_DNA"/>
</dbReference>
<accession>A0ABX1CD84</accession>
<sequence>MTPAGTVDLRLHSVDGVLCRVERHLQVSLDRGSLVRKRRSVGAATERGTWVRIERRPVSRVDTQGWNGAETAAALTGVSAPEWFAGVSWREGQEAVWRADETALLPDAPVQSGTLTAHPALPDEWWNQLSASLDALAAQSTSRVATPDTATMTQARVTGAIRRTFSPAFDTTTSIWLPAHADLNWANVTAPRFCLFDWEDWGMAPLGLDSASLWANSLAVPDLAERVWAERRRDLESRDGLLMAMFCLSKIVGDYADPADPKLRPAQQAAARIIGELVDH</sequence>
<comment type="caution">
    <text evidence="1">The sequence shown here is derived from an EMBL/GenBank/DDBJ whole genome shotgun (WGS) entry which is preliminary data.</text>
</comment>
<keyword evidence="2" id="KW-1185">Reference proteome</keyword>
<gene>
    <name evidence="1" type="ORF">HCN52_15190</name>
</gene>
<evidence type="ECO:0000313" key="1">
    <source>
        <dbReference type="EMBL" id="NJQ16241.1"/>
    </source>
</evidence>
<protein>
    <recommendedName>
        <fullName evidence="3">Aminoglycoside phosphotransferase family protein</fullName>
    </recommendedName>
</protein>